<keyword evidence="3" id="KW-1185">Reference proteome</keyword>
<feature type="non-terminal residue" evidence="2">
    <location>
        <position position="1"/>
    </location>
</feature>
<gene>
    <name evidence="2" type="ORF">SPARVUS_LOCUS10745028</name>
</gene>
<proteinExistence type="predicted"/>
<name>A0ABN9EVZ6_9NEOB</name>
<dbReference type="EMBL" id="CATNWA010015950">
    <property type="protein sequence ID" value="CAI9588394.1"/>
    <property type="molecule type" value="Genomic_DNA"/>
</dbReference>
<dbReference type="PANTHER" id="PTHR34754">
    <property type="entry name" value="COILED-COIL DOMAIN-CONTAINING PROTEIN 60"/>
    <property type="match status" value="1"/>
</dbReference>
<dbReference type="Pfam" id="PF15769">
    <property type="entry name" value="DUF4698"/>
    <property type="match status" value="1"/>
</dbReference>
<sequence>PISSDGLQDGGEDIESTVNSSVHTSAKVSKEEDEEPLSDYMQTLLKMIGDRVSKELAEEESQSKYKLKSDIPLIENKETVTKDDHVIPRSVTKRPKSSPASVMTPTGLFIRKKSKMPSEMRELFFEVADEADMCLHDKVEAIERRRQEFSTQKYHSLATISNFRQDLEKMRKKYCHVKEEKDYTDTKNWFVVYTV</sequence>
<feature type="region of interest" description="Disordered" evidence="1">
    <location>
        <begin position="1"/>
        <end position="38"/>
    </location>
</feature>
<evidence type="ECO:0000313" key="3">
    <source>
        <dbReference type="Proteomes" id="UP001162483"/>
    </source>
</evidence>
<evidence type="ECO:0000256" key="1">
    <source>
        <dbReference type="SAM" id="MobiDB-lite"/>
    </source>
</evidence>
<evidence type="ECO:0000313" key="2">
    <source>
        <dbReference type="EMBL" id="CAI9588394.1"/>
    </source>
</evidence>
<accession>A0ABN9EVZ6</accession>
<organism evidence="2 3">
    <name type="scientific">Staurois parvus</name>
    <dbReference type="NCBI Taxonomy" id="386267"/>
    <lineage>
        <taxon>Eukaryota</taxon>
        <taxon>Metazoa</taxon>
        <taxon>Chordata</taxon>
        <taxon>Craniata</taxon>
        <taxon>Vertebrata</taxon>
        <taxon>Euteleostomi</taxon>
        <taxon>Amphibia</taxon>
        <taxon>Batrachia</taxon>
        <taxon>Anura</taxon>
        <taxon>Neobatrachia</taxon>
        <taxon>Ranoidea</taxon>
        <taxon>Ranidae</taxon>
        <taxon>Staurois</taxon>
    </lineage>
</organism>
<dbReference type="PANTHER" id="PTHR34754:SF1">
    <property type="entry name" value="COILED-COIL DOMAIN-CONTAINING PROTEIN 60"/>
    <property type="match status" value="1"/>
</dbReference>
<protein>
    <submittedName>
        <fullName evidence="2">Uncharacterized protein</fullName>
    </submittedName>
</protein>
<dbReference type="Proteomes" id="UP001162483">
    <property type="component" value="Unassembled WGS sequence"/>
</dbReference>
<reference evidence="2" key="1">
    <citation type="submission" date="2023-05" db="EMBL/GenBank/DDBJ databases">
        <authorList>
            <person name="Stuckert A."/>
        </authorList>
    </citation>
    <scope>NUCLEOTIDE SEQUENCE</scope>
</reference>
<dbReference type="InterPro" id="IPR031526">
    <property type="entry name" value="DUF4698"/>
</dbReference>
<feature type="compositionally biased region" description="Polar residues" evidence="1">
    <location>
        <begin position="16"/>
        <end position="27"/>
    </location>
</feature>
<comment type="caution">
    <text evidence="2">The sequence shown here is derived from an EMBL/GenBank/DDBJ whole genome shotgun (WGS) entry which is preliminary data.</text>
</comment>